<evidence type="ECO:0000313" key="2">
    <source>
        <dbReference type="Proteomes" id="UP001163321"/>
    </source>
</evidence>
<keyword evidence="2" id="KW-1185">Reference proteome</keyword>
<accession>A0ACC0VTZ1</accession>
<dbReference type="EMBL" id="CM047586">
    <property type="protein sequence ID" value="KAI9909313.1"/>
    <property type="molecule type" value="Genomic_DNA"/>
</dbReference>
<comment type="caution">
    <text evidence="1">The sequence shown here is derived from an EMBL/GenBank/DDBJ whole genome shotgun (WGS) entry which is preliminary data.</text>
</comment>
<protein>
    <submittedName>
        <fullName evidence="1">Uncharacterized protein</fullName>
    </submittedName>
</protein>
<proteinExistence type="predicted"/>
<evidence type="ECO:0000313" key="1">
    <source>
        <dbReference type="EMBL" id="KAI9909313.1"/>
    </source>
</evidence>
<reference evidence="1 2" key="1">
    <citation type="journal article" date="2022" name="bioRxiv">
        <title>The genome of the oomycete Peronosclerospora sorghi, a cosmopolitan pathogen of maize and sorghum, is inflated with dispersed pseudogenes.</title>
        <authorList>
            <person name="Fletcher K."/>
            <person name="Martin F."/>
            <person name="Isakeit T."/>
            <person name="Cavanaugh K."/>
            <person name="Magill C."/>
            <person name="Michelmore R."/>
        </authorList>
    </citation>
    <scope>NUCLEOTIDE SEQUENCE [LARGE SCALE GENOMIC DNA]</scope>
    <source>
        <strain evidence="1">P6</strain>
    </source>
</reference>
<dbReference type="Proteomes" id="UP001163321">
    <property type="component" value="Chromosome 7"/>
</dbReference>
<name>A0ACC0VTZ1_9STRA</name>
<gene>
    <name evidence="1" type="ORF">PsorP6_014759</name>
</gene>
<organism evidence="1 2">
    <name type="scientific">Peronosclerospora sorghi</name>
    <dbReference type="NCBI Taxonomy" id="230839"/>
    <lineage>
        <taxon>Eukaryota</taxon>
        <taxon>Sar</taxon>
        <taxon>Stramenopiles</taxon>
        <taxon>Oomycota</taxon>
        <taxon>Peronosporomycetes</taxon>
        <taxon>Peronosporales</taxon>
        <taxon>Peronosporaceae</taxon>
        <taxon>Peronosclerospora</taxon>
    </lineage>
</organism>
<sequence>MIPNASSSEDAGVDGRLNHELNKENSLWQPGLEETPSSGLLWALHSDAQKFGCEHCIELHSVWDDMRHLCG</sequence>